<organism evidence="4 5">
    <name type="scientific">Patella caerulea</name>
    <name type="common">Rayed Mediterranean limpet</name>
    <dbReference type="NCBI Taxonomy" id="87958"/>
    <lineage>
        <taxon>Eukaryota</taxon>
        <taxon>Metazoa</taxon>
        <taxon>Spiralia</taxon>
        <taxon>Lophotrochozoa</taxon>
        <taxon>Mollusca</taxon>
        <taxon>Gastropoda</taxon>
        <taxon>Patellogastropoda</taxon>
        <taxon>Patelloidea</taxon>
        <taxon>Patellidae</taxon>
        <taxon>Patella</taxon>
    </lineage>
</organism>
<feature type="region of interest" description="Disordered" evidence="2">
    <location>
        <begin position="116"/>
        <end position="143"/>
    </location>
</feature>
<feature type="region of interest" description="Disordered" evidence="2">
    <location>
        <begin position="957"/>
        <end position="982"/>
    </location>
</feature>
<dbReference type="AlphaFoldDB" id="A0AAN8J0M6"/>
<dbReference type="GO" id="GO:0005813">
    <property type="term" value="C:centrosome"/>
    <property type="evidence" value="ECO:0007669"/>
    <property type="project" value="TreeGrafter"/>
</dbReference>
<keyword evidence="5" id="KW-1185">Reference proteome</keyword>
<feature type="coiled-coil region" evidence="1">
    <location>
        <begin position="587"/>
        <end position="656"/>
    </location>
</feature>
<feature type="region of interest" description="Disordered" evidence="2">
    <location>
        <begin position="54"/>
        <end position="85"/>
    </location>
</feature>
<accession>A0AAN8J0M6</accession>
<sequence>MEPGSVGTSLHFDGQHLQSLQEAEYRKEEEQQQCELRQMLTNAFDLMDEDILSETSEECESHDGSSYKPDTSFNHGGAGDHQLNDQDVRSQNGVLDFHQTPHDNGAFQRSQNQKFVHNNNNQPFQGNPDLQRQSQDSDDINPRASYDFQRINQGINEFQTTENRDYRQNPSIENNYAPSSLGYASLQTNVNNIPVNSNQHLQNVPVSSTDVNYPSTDYYTRHNQGNYYFSTTPEGQPPTSMGNGYFTENRYTLEARSSLDISYPNPTTLALDTPTLTEQNDFIRSSQDFNQGYQYQPYSNNHEILSRNSREDLQSRVQHQDNQDNFQSYTPLHSHEQTEFPNRQNQFIGYDANGVPSNPNQHFDIPKQNHPFSTNNETVRPFKHYSSTSNLNQNSEIPQTNFTEIPSHNGHQFVHKDDSIPNHKRDIPEPHSMDSNTDEILQLKILNKARARELEELSVKYENLKQESCRDSRILKHQMTLMEEERDRLKSLNCKLEDSTQNLTDDNASLNMEVQRLGGEVNKLKDIKEDLMKKLSSAEASIENLNMQLIEAQLSDTNNRNRQQHEMMINGLQQKFEQEQQCMTEKLEKAYQIIHEKEEAIDCLNKELQEERIKASLLERNETLRSNGNDRTEEICKSLQVEVQELKDQIRSSKSASRLGAYSKSTQMLDHTHDDSIVDLGIRKTLHFNSTPNISHIELHTSERLTELQTELENIQITSKKKQELIDRLQRDLMNANSHVDILRKTLASNEKSRKDEEDLERRLEEMVDNEEKLTEINNELNHKLASLEESSKDLVEKKELEDTLKELDNVKQMYIVECEERSKQEKKLQEEYEEKIRQATEAFTATQSELSQEIENLQKSIAENKETIKELELRNLTKKYSKDNLDSSFIDNLNRKTQDTSQQTSPLIPNNLRDACAFTTSKEIPSDDSKDSSSLQSISLLIKNQSHIATDSFEISDHNDSMRSNRSRQSSRTGKIMDDIKKQHRSEIDYVRQTLIEENKSVSISLHQKMMEMREEHKQYIKKLKHDFRCEKEAMIIDFEKKQKAYLNYTKPDVKMIVELGSQYLDAMKHIKGALVKHIQETNQRAAEKIKKELSQEKIAQMEKVYRSNNFDGTLQDFL</sequence>
<feature type="domain" description="CEP152 CEP63 binding coiled coil" evidence="3">
    <location>
        <begin position="1060"/>
        <end position="1107"/>
    </location>
</feature>
<reference evidence="4 5" key="1">
    <citation type="submission" date="2024-01" db="EMBL/GenBank/DDBJ databases">
        <title>The genome of the rayed Mediterranean limpet Patella caerulea (Linnaeus, 1758).</title>
        <authorList>
            <person name="Anh-Thu Weber A."/>
            <person name="Halstead-Nussloch G."/>
        </authorList>
    </citation>
    <scope>NUCLEOTIDE SEQUENCE [LARGE SCALE GENOMIC DNA]</scope>
    <source>
        <strain evidence="4">AATW-2023a</strain>
        <tissue evidence="4">Whole specimen</tissue>
    </source>
</reference>
<protein>
    <recommendedName>
        <fullName evidence="3">CEP152 CEP63 binding coiled coil domain-containing protein</fullName>
    </recommendedName>
</protein>
<feature type="coiled-coil region" evidence="1">
    <location>
        <begin position="705"/>
        <end position="875"/>
    </location>
</feature>
<dbReference type="InterPro" id="IPR051235">
    <property type="entry name" value="CEP152/SHC-Transforming"/>
</dbReference>
<comment type="caution">
    <text evidence="4">The sequence shown here is derived from an EMBL/GenBank/DDBJ whole genome shotgun (WGS) entry which is preliminary data.</text>
</comment>
<evidence type="ECO:0000313" key="5">
    <source>
        <dbReference type="Proteomes" id="UP001347796"/>
    </source>
</evidence>
<dbReference type="GO" id="GO:0007099">
    <property type="term" value="P:centriole replication"/>
    <property type="evidence" value="ECO:0007669"/>
    <property type="project" value="TreeGrafter"/>
</dbReference>
<evidence type="ECO:0000256" key="1">
    <source>
        <dbReference type="SAM" id="Coils"/>
    </source>
</evidence>
<evidence type="ECO:0000313" key="4">
    <source>
        <dbReference type="EMBL" id="KAK6167598.1"/>
    </source>
</evidence>
<proteinExistence type="predicted"/>
<dbReference type="InterPro" id="IPR057659">
    <property type="entry name" value="CEP152_CC"/>
</dbReference>
<dbReference type="PANTHER" id="PTHR10337">
    <property type="entry name" value="SHC TRANSFORMING PROTEIN"/>
    <property type="match status" value="1"/>
</dbReference>
<dbReference type="PANTHER" id="PTHR10337:SF6">
    <property type="entry name" value="CENTROSOMAL PROTEIN OF 152 KDA"/>
    <property type="match status" value="1"/>
</dbReference>
<gene>
    <name evidence="4" type="ORF">SNE40_021587</name>
</gene>
<feature type="coiled-coil region" evidence="1">
    <location>
        <begin position="447"/>
        <end position="555"/>
    </location>
</feature>
<evidence type="ECO:0000256" key="2">
    <source>
        <dbReference type="SAM" id="MobiDB-lite"/>
    </source>
</evidence>
<feature type="compositionally biased region" description="Polar residues" evidence="2">
    <location>
        <begin position="116"/>
        <end position="134"/>
    </location>
</feature>
<dbReference type="Pfam" id="PF25770">
    <property type="entry name" value="CC_CEP63-bind_CEP152"/>
    <property type="match status" value="1"/>
</dbReference>
<name>A0AAN8J0M6_PATCE</name>
<dbReference type="EMBL" id="JAZGQO010000018">
    <property type="protein sequence ID" value="KAK6167598.1"/>
    <property type="molecule type" value="Genomic_DNA"/>
</dbReference>
<dbReference type="Proteomes" id="UP001347796">
    <property type="component" value="Unassembled WGS sequence"/>
</dbReference>
<keyword evidence="1" id="KW-0175">Coiled coil</keyword>
<evidence type="ECO:0000259" key="3">
    <source>
        <dbReference type="Pfam" id="PF25770"/>
    </source>
</evidence>